<feature type="region of interest" description="Disordered" evidence="1">
    <location>
        <begin position="286"/>
        <end position="318"/>
    </location>
</feature>
<sequence>MGQSVSCCWGSEDLEPAKKRQVDVPSTPSMSGSIFFESLAEHEVYGDVEYSDSSFVESIVRTKRRTSTADSINTKLQTPNSRALDYALTTPSLKSAQRPPTLSYAEDADDEGPIYPSTASEGTDDTLEEPSVDASNILEKSPESEDNNNEAPEVQNSVPNQDSVDNNQAGETDETASYSVHVKRFFPIEGKFEFTVTIFDAKHQVTRQFDLIRDRIQVAKFGDTITAHAASLGIDCPSVPVMWKQDRQHGRESMEAYTEALLRTSALRDARITLKYFHVIETKTKGAPKKPKVEKPALVRNVSWSKARPTSPPGGRFS</sequence>
<dbReference type="Proteomes" id="UP000481153">
    <property type="component" value="Unassembled WGS sequence"/>
</dbReference>
<feature type="region of interest" description="Disordered" evidence="1">
    <location>
        <begin position="90"/>
        <end position="175"/>
    </location>
</feature>
<proteinExistence type="predicted"/>
<protein>
    <submittedName>
        <fullName evidence="2">Uncharacterized protein</fullName>
    </submittedName>
</protein>
<feature type="compositionally biased region" description="Polar residues" evidence="1">
    <location>
        <begin position="90"/>
        <end position="100"/>
    </location>
</feature>
<evidence type="ECO:0000313" key="2">
    <source>
        <dbReference type="EMBL" id="KAF0743941.1"/>
    </source>
</evidence>
<dbReference type="VEuPathDB" id="FungiDB:AeMF1_012258"/>
<comment type="caution">
    <text evidence="2">The sequence shown here is derived from an EMBL/GenBank/DDBJ whole genome shotgun (WGS) entry which is preliminary data.</text>
</comment>
<feature type="compositionally biased region" description="Polar residues" evidence="1">
    <location>
        <begin position="154"/>
        <end position="175"/>
    </location>
</feature>
<name>A0A6G0XU27_9STRA</name>
<dbReference type="EMBL" id="VJMJ01000012">
    <property type="protein sequence ID" value="KAF0743941.1"/>
    <property type="molecule type" value="Genomic_DNA"/>
</dbReference>
<accession>A0A6G0XU27</accession>
<gene>
    <name evidence="2" type="ORF">Ae201684_001582</name>
</gene>
<dbReference type="AlphaFoldDB" id="A0A6G0XU27"/>
<keyword evidence="3" id="KW-1185">Reference proteome</keyword>
<evidence type="ECO:0000313" key="3">
    <source>
        <dbReference type="Proteomes" id="UP000481153"/>
    </source>
</evidence>
<feature type="compositionally biased region" description="Acidic residues" evidence="1">
    <location>
        <begin position="122"/>
        <end position="131"/>
    </location>
</feature>
<reference evidence="2 3" key="1">
    <citation type="submission" date="2019-07" db="EMBL/GenBank/DDBJ databases">
        <title>Genomics analysis of Aphanomyces spp. identifies a new class of oomycete effector associated with host adaptation.</title>
        <authorList>
            <person name="Gaulin E."/>
        </authorList>
    </citation>
    <scope>NUCLEOTIDE SEQUENCE [LARGE SCALE GENOMIC DNA]</scope>
    <source>
        <strain evidence="2 3">ATCC 201684</strain>
    </source>
</reference>
<organism evidence="2 3">
    <name type="scientific">Aphanomyces euteiches</name>
    <dbReference type="NCBI Taxonomy" id="100861"/>
    <lineage>
        <taxon>Eukaryota</taxon>
        <taxon>Sar</taxon>
        <taxon>Stramenopiles</taxon>
        <taxon>Oomycota</taxon>
        <taxon>Saprolegniomycetes</taxon>
        <taxon>Saprolegniales</taxon>
        <taxon>Verrucalvaceae</taxon>
        <taxon>Aphanomyces</taxon>
    </lineage>
</organism>
<evidence type="ECO:0000256" key="1">
    <source>
        <dbReference type="SAM" id="MobiDB-lite"/>
    </source>
</evidence>